<dbReference type="InterPro" id="IPR012340">
    <property type="entry name" value="NA-bd_OB-fold"/>
</dbReference>
<dbReference type="InterPro" id="IPR051270">
    <property type="entry name" value="Tyrosine-tRNA_ligase_regulator"/>
</dbReference>
<dbReference type="SUPFAM" id="SSF50249">
    <property type="entry name" value="Nucleic acid-binding proteins"/>
    <property type="match status" value="1"/>
</dbReference>
<keyword evidence="1" id="KW-0648">Protein biosynthesis</keyword>
<comment type="caution">
    <text evidence="3">The sequence shown here is derived from an EMBL/GenBank/DDBJ whole genome shotgun (WGS) entry which is preliminary data.</text>
</comment>
<dbReference type="Proteomes" id="UP000326458">
    <property type="component" value="Unassembled WGS sequence"/>
</dbReference>
<proteinExistence type="predicted"/>
<feature type="region of interest" description="Disordered" evidence="2">
    <location>
        <begin position="52"/>
        <end position="86"/>
    </location>
</feature>
<reference evidence="3 4" key="1">
    <citation type="submission" date="2019-06" db="EMBL/GenBank/DDBJ databases">
        <title>Discovery of a novel chromosome fission-fusion reversal in muntjac.</title>
        <authorList>
            <person name="Mudd A.B."/>
            <person name="Bredeson J.V."/>
            <person name="Baum R."/>
            <person name="Hockemeyer D."/>
            <person name="Rokhsar D.S."/>
        </authorList>
    </citation>
    <scope>NUCLEOTIDE SEQUENCE [LARGE SCALE GENOMIC DNA]</scope>
    <source>
        <strain evidence="3">UTSW_UCB_Mm</strain>
        <tissue evidence="3">Fibroblast cell line</tissue>
    </source>
</reference>
<dbReference type="PANTHER" id="PTHR11586">
    <property type="entry name" value="TRNA-AMINOACYLATION COFACTOR ARC1 FAMILY MEMBER"/>
    <property type="match status" value="1"/>
</dbReference>
<dbReference type="Gene3D" id="2.40.50.140">
    <property type="entry name" value="Nucleic acid-binding proteins"/>
    <property type="match status" value="1"/>
</dbReference>
<evidence type="ECO:0008006" key="5">
    <source>
        <dbReference type="Google" id="ProtNLM"/>
    </source>
</evidence>
<evidence type="ECO:0000256" key="2">
    <source>
        <dbReference type="SAM" id="MobiDB-lite"/>
    </source>
</evidence>
<dbReference type="AlphaFoldDB" id="A0A5N3WHZ6"/>
<keyword evidence="4" id="KW-1185">Reference proteome</keyword>
<organism evidence="3 4">
    <name type="scientific">Muntiacus muntjak</name>
    <name type="common">Barking deer</name>
    <name type="synonym">Indian muntjac</name>
    <dbReference type="NCBI Taxonomy" id="9888"/>
    <lineage>
        <taxon>Eukaryota</taxon>
        <taxon>Metazoa</taxon>
        <taxon>Chordata</taxon>
        <taxon>Craniata</taxon>
        <taxon>Vertebrata</taxon>
        <taxon>Euteleostomi</taxon>
        <taxon>Mammalia</taxon>
        <taxon>Eutheria</taxon>
        <taxon>Laurasiatheria</taxon>
        <taxon>Artiodactyla</taxon>
        <taxon>Ruminantia</taxon>
        <taxon>Pecora</taxon>
        <taxon>Cervidae</taxon>
        <taxon>Muntiacinae</taxon>
        <taxon>Muntiacus</taxon>
    </lineage>
</organism>
<evidence type="ECO:0000313" key="4">
    <source>
        <dbReference type="Proteomes" id="UP000326458"/>
    </source>
</evidence>
<evidence type="ECO:0000256" key="1">
    <source>
        <dbReference type="ARBA" id="ARBA00022917"/>
    </source>
</evidence>
<dbReference type="EMBL" id="VCEA01000001">
    <property type="protein sequence ID" value="KAB0361094.1"/>
    <property type="molecule type" value="Genomic_DNA"/>
</dbReference>
<evidence type="ECO:0000313" key="3">
    <source>
        <dbReference type="EMBL" id="KAB0361094.1"/>
    </source>
</evidence>
<dbReference type="GO" id="GO:0006412">
    <property type="term" value="P:translation"/>
    <property type="evidence" value="ECO:0007669"/>
    <property type="project" value="UniProtKB-KW"/>
</dbReference>
<gene>
    <name evidence="3" type="ORF">FD754_005250</name>
</gene>
<dbReference type="PANTHER" id="PTHR11586:SF33">
    <property type="entry name" value="AMINOACYL TRNA SYNTHASE COMPLEX-INTERACTING MULTIFUNCTIONAL PROTEIN 1"/>
    <property type="match status" value="1"/>
</dbReference>
<protein>
    <recommendedName>
        <fullName evidence="5">tRNA-binding domain-containing protein</fullName>
    </recommendedName>
</protein>
<sequence>QKGAGADQIIEYLKQKIALIKEKAILQTTLQEEKKLQKLKMEKNISIWYSTKTNKGGRGEEEKMKEKTEKKGEKKEKKQQPVADSKSVDVSLSGSLNWLYHHCQKTPFADSLYVDEVDVGALRTVVSGLVNHVPLNRCKIRWWFYLSQAVVMCESSPEKVEILAPPNGSVTGDRITFHRGTLWISFMVAIAYHDKELNPKKMISEQIQPDLYTNDECATTYKGAPFEVKGKGVCRAQTMANSGIK</sequence>
<feature type="compositionally biased region" description="Basic and acidic residues" evidence="2">
    <location>
        <begin position="57"/>
        <end position="79"/>
    </location>
</feature>
<feature type="non-terminal residue" evidence="3">
    <location>
        <position position="1"/>
    </location>
</feature>
<name>A0A5N3WHZ6_MUNMU</name>
<accession>A0A5N3WHZ6</accession>